<name>A0A8S2G561_9BILA</name>
<proteinExistence type="predicted"/>
<dbReference type="AlphaFoldDB" id="A0A8S2G561"/>
<dbReference type="InterPro" id="IPR029058">
    <property type="entry name" value="AB_hydrolase_fold"/>
</dbReference>
<dbReference type="SUPFAM" id="SSF53474">
    <property type="entry name" value="alpha/beta-Hydrolases"/>
    <property type="match status" value="1"/>
</dbReference>
<dbReference type="PANTHER" id="PTHR11731:SF193">
    <property type="entry name" value="DIPEPTIDYL PEPTIDASE 9"/>
    <property type="match status" value="1"/>
</dbReference>
<feature type="non-terminal residue" evidence="2">
    <location>
        <position position="1"/>
    </location>
</feature>
<evidence type="ECO:0000259" key="1">
    <source>
        <dbReference type="Pfam" id="PF00326"/>
    </source>
</evidence>
<dbReference type="Proteomes" id="UP000677228">
    <property type="component" value="Unassembled WGS sequence"/>
</dbReference>
<dbReference type="GO" id="GO:0008239">
    <property type="term" value="F:dipeptidyl-peptidase activity"/>
    <property type="evidence" value="ECO:0007669"/>
    <property type="project" value="TreeGrafter"/>
</dbReference>
<dbReference type="GO" id="GO:0006508">
    <property type="term" value="P:proteolysis"/>
    <property type="evidence" value="ECO:0007669"/>
    <property type="project" value="InterPro"/>
</dbReference>
<dbReference type="EMBL" id="CAJNOK010059563">
    <property type="protein sequence ID" value="CAF1633040.1"/>
    <property type="molecule type" value="Genomic_DNA"/>
</dbReference>
<dbReference type="PANTHER" id="PTHR11731">
    <property type="entry name" value="PROTEASE FAMILY S9B,C DIPEPTIDYL-PEPTIDASE IV-RELATED"/>
    <property type="match status" value="1"/>
</dbReference>
<dbReference type="EMBL" id="CAJOBA010085458">
    <property type="protein sequence ID" value="CAF4461406.1"/>
    <property type="molecule type" value="Genomic_DNA"/>
</dbReference>
<protein>
    <recommendedName>
        <fullName evidence="1">Peptidase S9 prolyl oligopeptidase catalytic domain-containing protein</fullName>
    </recommendedName>
</protein>
<dbReference type="GO" id="GO:0008236">
    <property type="term" value="F:serine-type peptidase activity"/>
    <property type="evidence" value="ECO:0007669"/>
    <property type="project" value="InterPro"/>
</dbReference>
<reference evidence="2" key="1">
    <citation type="submission" date="2021-02" db="EMBL/GenBank/DDBJ databases">
        <authorList>
            <person name="Nowell W R."/>
        </authorList>
    </citation>
    <scope>NUCLEOTIDE SEQUENCE</scope>
</reference>
<comment type="caution">
    <text evidence="2">The sequence shown here is derived from an EMBL/GenBank/DDBJ whole genome shotgun (WGS) entry which is preliminary data.</text>
</comment>
<evidence type="ECO:0000313" key="3">
    <source>
        <dbReference type="EMBL" id="CAF4461406.1"/>
    </source>
</evidence>
<evidence type="ECO:0000313" key="4">
    <source>
        <dbReference type="Proteomes" id="UP000677228"/>
    </source>
</evidence>
<evidence type="ECO:0000313" key="2">
    <source>
        <dbReference type="EMBL" id="CAF1633040.1"/>
    </source>
</evidence>
<dbReference type="Proteomes" id="UP000682733">
    <property type="component" value="Unassembled WGS sequence"/>
</dbReference>
<dbReference type="InterPro" id="IPR050278">
    <property type="entry name" value="Serine_Prot_S9B/DPPIV"/>
</dbReference>
<dbReference type="InterPro" id="IPR001375">
    <property type="entry name" value="Peptidase_S9_cat"/>
</dbReference>
<accession>A0A8S2G561</accession>
<dbReference type="Gene3D" id="3.40.50.1820">
    <property type="entry name" value="alpha/beta hydrolase"/>
    <property type="match status" value="1"/>
</dbReference>
<dbReference type="Pfam" id="PF00326">
    <property type="entry name" value="Peptidase_S9"/>
    <property type="match status" value="1"/>
</dbReference>
<gene>
    <name evidence="2" type="ORF">OVA965_LOCUS43844</name>
    <name evidence="3" type="ORF">TMI583_LOCUS46276</name>
</gene>
<sequence>VINSWALTVDMRAQLLVQQGYVVIRIDNRGSANRGLKFESAIKHDLGNKEVEDQVDGINYLIQQGICDKKRVGIFGWSYGGYMALCALVRANDTFKLGIAGAPVTHWDGKFIISDSFFVLKNAIIVAHIIAYVQG</sequence>
<feature type="domain" description="Peptidase S9 prolyl oligopeptidase catalytic" evidence="1">
    <location>
        <begin position="9"/>
        <end position="116"/>
    </location>
</feature>
<organism evidence="2 4">
    <name type="scientific">Didymodactylos carnosus</name>
    <dbReference type="NCBI Taxonomy" id="1234261"/>
    <lineage>
        <taxon>Eukaryota</taxon>
        <taxon>Metazoa</taxon>
        <taxon>Spiralia</taxon>
        <taxon>Gnathifera</taxon>
        <taxon>Rotifera</taxon>
        <taxon>Eurotatoria</taxon>
        <taxon>Bdelloidea</taxon>
        <taxon>Philodinida</taxon>
        <taxon>Philodinidae</taxon>
        <taxon>Didymodactylos</taxon>
    </lineage>
</organism>